<keyword evidence="11" id="KW-0175">Coiled coil</keyword>
<reference evidence="15" key="1">
    <citation type="journal article" date="2020" name="mSystems">
        <title>Genome- and Community-Level Interaction Insights into Carbon Utilization and Element Cycling Functions of Hydrothermarchaeota in Hydrothermal Sediment.</title>
        <authorList>
            <person name="Zhou Z."/>
            <person name="Liu Y."/>
            <person name="Xu W."/>
            <person name="Pan J."/>
            <person name="Luo Z.H."/>
            <person name="Li M."/>
        </authorList>
    </citation>
    <scope>NUCLEOTIDE SEQUENCE [LARGE SCALE GENOMIC DNA]</scope>
    <source>
        <strain evidence="15">HyVt-458</strain>
    </source>
</reference>
<feature type="domain" description="Histidine kinase" evidence="13">
    <location>
        <begin position="463"/>
        <end position="674"/>
    </location>
</feature>
<dbReference type="InterPro" id="IPR003661">
    <property type="entry name" value="HisK_dim/P_dom"/>
</dbReference>
<dbReference type="Gene3D" id="6.10.340.10">
    <property type="match status" value="1"/>
</dbReference>
<dbReference type="InterPro" id="IPR050980">
    <property type="entry name" value="2C_sensor_his_kinase"/>
</dbReference>
<feature type="coiled-coil region" evidence="11">
    <location>
        <begin position="495"/>
        <end position="528"/>
    </location>
</feature>
<evidence type="ECO:0000259" key="13">
    <source>
        <dbReference type="PROSITE" id="PS50109"/>
    </source>
</evidence>
<evidence type="ECO:0000313" key="15">
    <source>
        <dbReference type="EMBL" id="HEC05539.1"/>
    </source>
</evidence>
<keyword evidence="12" id="KW-1133">Transmembrane helix</keyword>
<evidence type="ECO:0000256" key="7">
    <source>
        <dbReference type="ARBA" id="ARBA00022741"/>
    </source>
</evidence>
<dbReference type="SUPFAM" id="SSF47384">
    <property type="entry name" value="Homodimeric domain of signal transducing histidine kinase"/>
    <property type="match status" value="1"/>
</dbReference>
<comment type="subcellular location">
    <subcellularLocation>
        <location evidence="2">Cell membrane</location>
        <topology evidence="2">Multi-pass membrane protein</topology>
    </subcellularLocation>
</comment>
<dbReference type="Proteomes" id="UP000886339">
    <property type="component" value="Unassembled WGS sequence"/>
</dbReference>
<evidence type="ECO:0000256" key="12">
    <source>
        <dbReference type="SAM" id="Phobius"/>
    </source>
</evidence>
<keyword evidence="10" id="KW-0902">Two-component regulatory system</keyword>
<feature type="transmembrane region" description="Helical" evidence="12">
    <location>
        <begin position="380"/>
        <end position="403"/>
    </location>
</feature>
<dbReference type="AlphaFoldDB" id="A0A831WCD2"/>
<evidence type="ECO:0000256" key="4">
    <source>
        <dbReference type="ARBA" id="ARBA00022475"/>
    </source>
</evidence>
<evidence type="ECO:0000256" key="8">
    <source>
        <dbReference type="ARBA" id="ARBA00022777"/>
    </source>
</evidence>
<keyword evidence="7" id="KW-0547">Nucleotide-binding</keyword>
<dbReference type="EC" id="2.7.13.3" evidence="3"/>
<protein>
    <recommendedName>
        <fullName evidence="3">histidine kinase</fullName>
        <ecNumber evidence="3">2.7.13.3</ecNumber>
    </recommendedName>
</protein>
<dbReference type="SMART" id="SM00387">
    <property type="entry name" value="HATPase_c"/>
    <property type="match status" value="1"/>
</dbReference>
<dbReference type="InterPro" id="IPR036097">
    <property type="entry name" value="HisK_dim/P_sf"/>
</dbReference>
<evidence type="ECO:0000256" key="3">
    <source>
        <dbReference type="ARBA" id="ARBA00012438"/>
    </source>
</evidence>
<evidence type="ECO:0000256" key="10">
    <source>
        <dbReference type="ARBA" id="ARBA00023012"/>
    </source>
</evidence>
<keyword evidence="12" id="KW-0812">Transmembrane</keyword>
<dbReference type="Pfam" id="PF02518">
    <property type="entry name" value="HATPase_c"/>
    <property type="match status" value="1"/>
</dbReference>
<dbReference type="GO" id="GO:0000155">
    <property type="term" value="F:phosphorelay sensor kinase activity"/>
    <property type="evidence" value="ECO:0007669"/>
    <property type="project" value="InterPro"/>
</dbReference>
<dbReference type="InterPro" id="IPR003660">
    <property type="entry name" value="HAMP_dom"/>
</dbReference>
<evidence type="ECO:0000256" key="6">
    <source>
        <dbReference type="ARBA" id="ARBA00022679"/>
    </source>
</evidence>
<evidence type="ECO:0000259" key="14">
    <source>
        <dbReference type="PROSITE" id="PS50885"/>
    </source>
</evidence>
<dbReference type="EMBL" id="DRLF01000067">
    <property type="protein sequence ID" value="HEC05539.1"/>
    <property type="molecule type" value="Genomic_DNA"/>
</dbReference>
<keyword evidence="12" id="KW-0472">Membrane</keyword>
<keyword evidence="4" id="KW-1003">Cell membrane</keyword>
<name>A0A831WCD2_9GAMM</name>
<dbReference type="PANTHER" id="PTHR44936">
    <property type="entry name" value="SENSOR PROTEIN CREC"/>
    <property type="match status" value="1"/>
</dbReference>
<evidence type="ECO:0000256" key="11">
    <source>
        <dbReference type="SAM" id="Coils"/>
    </source>
</evidence>
<dbReference type="SMART" id="SM00304">
    <property type="entry name" value="HAMP"/>
    <property type="match status" value="1"/>
</dbReference>
<dbReference type="Gene3D" id="3.30.565.10">
    <property type="entry name" value="Histidine kinase-like ATPase, C-terminal domain"/>
    <property type="match status" value="1"/>
</dbReference>
<evidence type="ECO:0000256" key="9">
    <source>
        <dbReference type="ARBA" id="ARBA00022840"/>
    </source>
</evidence>
<comment type="catalytic activity">
    <reaction evidence="1">
        <text>ATP + protein L-histidine = ADP + protein N-phospho-L-histidine.</text>
        <dbReference type="EC" id="2.7.13.3"/>
    </reaction>
</comment>
<proteinExistence type="predicted"/>
<dbReference type="Gene3D" id="1.10.287.130">
    <property type="match status" value="1"/>
</dbReference>
<gene>
    <name evidence="15" type="ORF">ENJ12_01690</name>
</gene>
<dbReference type="PANTHER" id="PTHR44936:SF9">
    <property type="entry name" value="SENSOR PROTEIN CREC"/>
    <property type="match status" value="1"/>
</dbReference>
<dbReference type="CDD" id="cd00082">
    <property type="entry name" value="HisKA"/>
    <property type="match status" value="1"/>
</dbReference>
<accession>A0A831WCD2</accession>
<comment type="caution">
    <text evidence="15">The sequence shown here is derived from an EMBL/GenBank/DDBJ whole genome shotgun (WGS) entry which is preliminary data.</text>
</comment>
<evidence type="ECO:0000256" key="2">
    <source>
        <dbReference type="ARBA" id="ARBA00004651"/>
    </source>
</evidence>
<dbReference type="SUPFAM" id="SSF55874">
    <property type="entry name" value="ATPase domain of HSP90 chaperone/DNA topoisomerase II/histidine kinase"/>
    <property type="match status" value="1"/>
</dbReference>
<dbReference type="PROSITE" id="PS50109">
    <property type="entry name" value="HIS_KIN"/>
    <property type="match status" value="1"/>
</dbReference>
<dbReference type="GO" id="GO:0005886">
    <property type="term" value="C:plasma membrane"/>
    <property type="evidence" value="ECO:0007669"/>
    <property type="project" value="UniProtKB-SubCell"/>
</dbReference>
<dbReference type="SMART" id="SM00388">
    <property type="entry name" value="HisKA"/>
    <property type="match status" value="1"/>
</dbReference>
<organism evidence="15">
    <name type="scientific">Thiolapillus brandeum</name>
    <dbReference type="NCBI Taxonomy" id="1076588"/>
    <lineage>
        <taxon>Bacteria</taxon>
        <taxon>Pseudomonadati</taxon>
        <taxon>Pseudomonadota</taxon>
        <taxon>Gammaproteobacteria</taxon>
        <taxon>Chromatiales</taxon>
        <taxon>Sedimenticolaceae</taxon>
        <taxon>Thiolapillus</taxon>
    </lineage>
</organism>
<dbReference type="GO" id="GO:0005524">
    <property type="term" value="F:ATP binding"/>
    <property type="evidence" value="ECO:0007669"/>
    <property type="project" value="UniProtKB-KW"/>
</dbReference>
<evidence type="ECO:0000256" key="1">
    <source>
        <dbReference type="ARBA" id="ARBA00000085"/>
    </source>
</evidence>
<dbReference type="Pfam" id="PF00512">
    <property type="entry name" value="HisKA"/>
    <property type="match status" value="1"/>
</dbReference>
<dbReference type="CDD" id="cd00075">
    <property type="entry name" value="HATPase"/>
    <property type="match status" value="1"/>
</dbReference>
<dbReference type="InterPro" id="IPR036890">
    <property type="entry name" value="HATPase_C_sf"/>
</dbReference>
<dbReference type="InterPro" id="IPR003594">
    <property type="entry name" value="HATPase_dom"/>
</dbReference>
<sequence length="675" mass="74998">MSVKKRFGIRFKLLLVSLSLIAIPVAGYQFIREMETFLRDAQDHNLATTTQALALLVQDNPAFSEKEAGPGALYVHPYLPVIIDGYADDWQDILPLAQQFSSADGLAFQVLLRASPGYFHLLIHVITPPPRYAGGRIISYGRSNQVELFLVDDNGLSRSYLIAPRAPGTVITHRLNGDQSGPGDFRLQGEWQEIASGYNLEMRIPKRLMASGMSIRVMDGAGHKLATASMEDSHKAGRLIQPSHELNRIIANIDLPQSRIRITDDQGWVLTRSGNLEDTAPQSKTAAPWLLRKIIDLILQHRAGDAPPIEENSVRLSGEPVISALQGKTATRRYRMPGSETLVIATARPVFSDGKIRGAVMLEQTTGSILSLQNQAMQRLLVITFTLFVVVALALLGFASLLTSRIRRLHNQMEKAVAPDGRIIGEIQVSRSRDEIADLGQSFSNVLSRLQEYNRYLQAMASRLSHEFRTPLAIIRTSLENSSLVDDAKEKQAYLQRAQKGVDRLELILRQLQEATRLEKALEQVEVQPFDLCELLAFSLENYASIHPGLTFELQPCVACRISGSPELVHQALEKLLDNAVDFHQSGTPIAVRLVREQQQVFVCVSNQGPAIPTNMDLFQSMVSLREKRQEQPHLGLGLYLVKLIAEFHGGGTRMENRPDKKAVSFCFGLTPDAN</sequence>
<dbReference type="Gene3D" id="2.60.40.1190">
    <property type="match status" value="1"/>
</dbReference>
<keyword evidence="5" id="KW-0597">Phosphoprotein</keyword>
<evidence type="ECO:0000256" key="5">
    <source>
        <dbReference type="ARBA" id="ARBA00022553"/>
    </source>
</evidence>
<keyword evidence="6" id="KW-0808">Transferase</keyword>
<dbReference type="InterPro" id="IPR005467">
    <property type="entry name" value="His_kinase_dom"/>
</dbReference>
<keyword evidence="8" id="KW-0418">Kinase</keyword>
<feature type="domain" description="HAMP" evidence="14">
    <location>
        <begin position="400"/>
        <end position="455"/>
    </location>
</feature>
<keyword evidence="9" id="KW-0067">ATP-binding</keyword>
<dbReference type="PROSITE" id="PS50885">
    <property type="entry name" value="HAMP"/>
    <property type="match status" value="1"/>
</dbReference>